<name>A0A1N7E1F4_9EURY</name>
<sequence length="122" mass="13811">MGVDDTDDILTALGMGDDELPKSPASRFERRLLSAMVDARRDGMEYWQLFELVERYQRAAIRAAFTEEEFGSDHAEVSEATIQYSQIVHATAQALDDGAKKRGLLFNLASAYQLFEDDWSEQ</sequence>
<reference evidence="2" key="1">
    <citation type="submission" date="2017-01" db="EMBL/GenBank/DDBJ databases">
        <authorList>
            <person name="Varghese N."/>
            <person name="Submissions S."/>
        </authorList>
    </citation>
    <scope>NUCLEOTIDE SEQUENCE [LARGE SCALE GENOMIC DNA]</scope>
    <source>
        <strain evidence="2">CGMCC 1.7737</strain>
    </source>
</reference>
<evidence type="ECO:0000313" key="2">
    <source>
        <dbReference type="Proteomes" id="UP000186914"/>
    </source>
</evidence>
<keyword evidence="2" id="KW-1185">Reference proteome</keyword>
<dbReference type="OrthoDB" id="246717at2157"/>
<protein>
    <submittedName>
        <fullName evidence="1">Uncharacterized protein</fullName>
    </submittedName>
</protein>
<dbReference type="RefSeq" id="WP_076431811.1">
    <property type="nucleotide sequence ID" value="NZ_FTNO01000005.1"/>
</dbReference>
<gene>
    <name evidence="1" type="ORF">SAMN05421858_3943</name>
</gene>
<proteinExistence type="predicted"/>
<evidence type="ECO:0000313" key="1">
    <source>
        <dbReference type="EMBL" id="SIR81962.1"/>
    </source>
</evidence>
<dbReference type="EMBL" id="FTNO01000005">
    <property type="protein sequence ID" value="SIR81962.1"/>
    <property type="molecule type" value="Genomic_DNA"/>
</dbReference>
<organism evidence="1 2">
    <name type="scientific">Haladaptatus litoreus</name>
    <dbReference type="NCBI Taxonomy" id="553468"/>
    <lineage>
        <taxon>Archaea</taxon>
        <taxon>Methanobacteriati</taxon>
        <taxon>Methanobacteriota</taxon>
        <taxon>Stenosarchaea group</taxon>
        <taxon>Halobacteria</taxon>
        <taxon>Halobacteriales</taxon>
        <taxon>Haladaptataceae</taxon>
        <taxon>Haladaptatus</taxon>
    </lineage>
</organism>
<dbReference type="AlphaFoldDB" id="A0A1N7E1F4"/>
<dbReference type="Proteomes" id="UP000186914">
    <property type="component" value="Unassembled WGS sequence"/>
</dbReference>
<accession>A0A1N7E1F4</accession>